<organism evidence="2 3">
    <name type="scientific">Croceitalea vernalis</name>
    <dbReference type="NCBI Taxonomy" id="3075599"/>
    <lineage>
        <taxon>Bacteria</taxon>
        <taxon>Pseudomonadati</taxon>
        <taxon>Bacteroidota</taxon>
        <taxon>Flavobacteriia</taxon>
        <taxon>Flavobacteriales</taxon>
        <taxon>Flavobacteriaceae</taxon>
        <taxon>Croceitalea</taxon>
    </lineage>
</organism>
<gene>
    <name evidence="2" type="ORF">RM520_14930</name>
</gene>
<dbReference type="Proteomes" id="UP001250662">
    <property type="component" value="Unassembled WGS sequence"/>
</dbReference>
<comment type="caution">
    <text evidence="2">The sequence shown here is derived from an EMBL/GenBank/DDBJ whole genome shotgun (WGS) entry which is preliminary data.</text>
</comment>
<feature type="transmembrane region" description="Helical" evidence="1">
    <location>
        <begin position="55"/>
        <end position="79"/>
    </location>
</feature>
<name>A0ABU3BL72_9FLAO</name>
<feature type="transmembrane region" description="Helical" evidence="1">
    <location>
        <begin position="12"/>
        <end position="35"/>
    </location>
</feature>
<evidence type="ECO:0000313" key="2">
    <source>
        <dbReference type="EMBL" id="MDT0622918.1"/>
    </source>
</evidence>
<feature type="transmembrane region" description="Helical" evidence="1">
    <location>
        <begin position="116"/>
        <end position="134"/>
    </location>
</feature>
<sequence length="143" mass="16382">MTNSTSKPSIWFWVISVIALFWNFFGVFQYLYTAYNQVEMLETMTQVQREVFEAIPAWATACFAIAVFSGTIACIALLLRKKWAKPLFILSFITAVAQFINWLFIQNADEVFPNSFAMPITVTIIGLLLIMFSTKSIQKGWLK</sequence>
<evidence type="ECO:0008006" key="4">
    <source>
        <dbReference type="Google" id="ProtNLM"/>
    </source>
</evidence>
<keyword evidence="1" id="KW-1133">Transmembrane helix</keyword>
<protein>
    <recommendedName>
        <fullName evidence="4">Sugar transporter</fullName>
    </recommendedName>
</protein>
<evidence type="ECO:0000313" key="3">
    <source>
        <dbReference type="Proteomes" id="UP001250662"/>
    </source>
</evidence>
<evidence type="ECO:0000256" key="1">
    <source>
        <dbReference type="SAM" id="Phobius"/>
    </source>
</evidence>
<keyword evidence="1" id="KW-0472">Membrane</keyword>
<reference evidence="2 3" key="1">
    <citation type="submission" date="2023-09" db="EMBL/GenBank/DDBJ databases">
        <authorList>
            <person name="Rey-Velasco X."/>
        </authorList>
    </citation>
    <scope>NUCLEOTIDE SEQUENCE [LARGE SCALE GENOMIC DNA]</scope>
    <source>
        <strain evidence="2 3">P007</strain>
    </source>
</reference>
<accession>A0ABU3BL72</accession>
<keyword evidence="3" id="KW-1185">Reference proteome</keyword>
<dbReference type="EMBL" id="JAVRHU010000006">
    <property type="protein sequence ID" value="MDT0622918.1"/>
    <property type="molecule type" value="Genomic_DNA"/>
</dbReference>
<dbReference type="RefSeq" id="WP_311386491.1">
    <property type="nucleotide sequence ID" value="NZ_JAVRHU010000006.1"/>
</dbReference>
<feature type="transmembrane region" description="Helical" evidence="1">
    <location>
        <begin position="86"/>
        <end position="104"/>
    </location>
</feature>
<keyword evidence="1" id="KW-0812">Transmembrane</keyword>
<proteinExistence type="predicted"/>